<comment type="caution">
    <text evidence="1">The sequence shown here is derived from an EMBL/GenBank/DDBJ whole genome shotgun (WGS) entry which is preliminary data.</text>
</comment>
<accession>A0A0T5PAT4</accession>
<dbReference type="AlphaFoldDB" id="A0A0T5PAT4"/>
<name>A0A0T5PAT4_9RHOB</name>
<gene>
    <name evidence="1" type="ORF">XM52_08130</name>
</gene>
<evidence type="ECO:0000313" key="1">
    <source>
        <dbReference type="EMBL" id="KRS18120.1"/>
    </source>
</evidence>
<reference evidence="1 2" key="1">
    <citation type="submission" date="2015-04" db="EMBL/GenBank/DDBJ databases">
        <title>The draft genome sequence of Roseovarius indicus B108T.</title>
        <authorList>
            <person name="Li G."/>
            <person name="Lai Q."/>
            <person name="Shao Z."/>
            <person name="Yan P."/>
        </authorList>
    </citation>
    <scope>NUCLEOTIDE SEQUENCE [LARGE SCALE GENOMIC DNA]</scope>
    <source>
        <strain evidence="1 2">B108</strain>
    </source>
</reference>
<dbReference type="PATRIC" id="fig|540747.5.peg.4413"/>
<dbReference type="Proteomes" id="UP000051401">
    <property type="component" value="Unassembled WGS sequence"/>
</dbReference>
<organism evidence="1 2">
    <name type="scientific">Roseovarius indicus</name>
    <dbReference type="NCBI Taxonomy" id="540747"/>
    <lineage>
        <taxon>Bacteria</taxon>
        <taxon>Pseudomonadati</taxon>
        <taxon>Pseudomonadota</taxon>
        <taxon>Alphaproteobacteria</taxon>
        <taxon>Rhodobacterales</taxon>
        <taxon>Roseobacteraceae</taxon>
        <taxon>Roseovarius</taxon>
    </lineage>
</organism>
<dbReference type="EMBL" id="LAXI01000004">
    <property type="protein sequence ID" value="KRS18120.1"/>
    <property type="molecule type" value="Genomic_DNA"/>
</dbReference>
<sequence length="91" mass="9921">MKISAASEFMFAAHLARRSGQLLQVWGNSIQNASVDTGNEIKVVVIETYIFKQAGVSRLHPLAGSGSYDDDLEMNTSDFALPNRTFGPDCI</sequence>
<keyword evidence="2" id="KW-1185">Reference proteome</keyword>
<dbReference type="RefSeq" id="WP_143100323.1">
    <property type="nucleotide sequence ID" value="NZ_FOMY01000001.1"/>
</dbReference>
<protein>
    <submittedName>
        <fullName evidence="1">Uncharacterized protein</fullName>
    </submittedName>
</protein>
<proteinExistence type="predicted"/>
<evidence type="ECO:0000313" key="2">
    <source>
        <dbReference type="Proteomes" id="UP000051401"/>
    </source>
</evidence>